<dbReference type="Proteomes" id="UP000282930">
    <property type="component" value="Chromosome"/>
</dbReference>
<dbReference type="InterPro" id="IPR013785">
    <property type="entry name" value="Aldolase_TIM"/>
</dbReference>
<evidence type="ECO:0000256" key="6">
    <source>
        <dbReference type="ARBA" id="ARBA00022642"/>
    </source>
</evidence>
<evidence type="ECO:0000256" key="1">
    <source>
        <dbReference type="ARBA" id="ARBA00003237"/>
    </source>
</evidence>
<keyword evidence="16" id="KW-1185">Reference proteome</keyword>
<dbReference type="UniPathway" id="UPA00253">
    <property type="reaction ID" value="UER00331"/>
</dbReference>
<dbReference type="NCBIfam" id="TIGR00078">
    <property type="entry name" value="nadC"/>
    <property type="match status" value="1"/>
</dbReference>
<feature type="domain" description="Quinolinate phosphoribosyl transferase N-terminal" evidence="14">
    <location>
        <begin position="23"/>
        <end position="108"/>
    </location>
</feature>
<reference evidence="15 16" key="1">
    <citation type="submission" date="2018-12" db="EMBL/GenBank/DDBJ databases">
        <title>Genome sequence from the cellulolytic species, Caldicellulosiruptor changbaiensis.</title>
        <authorList>
            <person name="Blumer-Schuette S.E."/>
            <person name="Mendoza C."/>
        </authorList>
    </citation>
    <scope>NUCLEOTIDE SEQUENCE [LARGE SCALE GENOMIC DNA]</scope>
    <source>
        <strain evidence="15 16">CBS-Z</strain>
    </source>
</reference>
<dbReference type="SUPFAM" id="SSF51690">
    <property type="entry name" value="Nicotinate/Quinolinate PRTase C-terminal domain-like"/>
    <property type="match status" value="1"/>
</dbReference>
<feature type="domain" description="Quinolinate phosphoribosyl transferase C-terminal" evidence="13">
    <location>
        <begin position="110"/>
        <end position="275"/>
    </location>
</feature>
<dbReference type="CDD" id="cd01572">
    <property type="entry name" value="QPRTase"/>
    <property type="match status" value="1"/>
</dbReference>
<dbReference type="GO" id="GO:0005737">
    <property type="term" value="C:cytoplasm"/>
    <property type="evidence" value="ECO:0007669"/>
    <property type="project" value="TreeGrafter"/>
</dbReference>
<sequence length="279" mass="30715">MLNFLIVDKLIKEALIEDMPYGDITTDLLIPQDSISSAILIAKEDGILCGIDVAKRVFEILDENIEFEKIKSDGEPIKKGDILAKIKGNTRAILKGERLALNLLQRMSGVATVTNRLSQKIKGYRAIVTDTRKTVPLLRMLDKYGVFVGGGKNHRYSLSDAVLIKDNHIKAVGSIKEAIKRARENIPHTMKIEVEVRTMNEFEEALEAGADIIMLDHFGLDDMKKAVEAASGKALIEASGNITLENIEEIAKTGVDIISVGSITHSVKSLDISLDFVEM</sequence>
<comment type="catalytic activity">
    <reaction evidence="10">
        <text>nicotinate beta-D-ribonucleotide + CO2 + diphosphate = quinolinate + 5-phospho-alpha-D-ribose 1-diphosphate + 2 H(+)</text>
        <dbReference type="Rhea" id="RHEA:12733"/>
        <dbReference type="ChEBI" id="CHEBI:15378"/>
        <dbReference type="ChEBI" id="CHEBI:16526"/>
        <dbReference type="ChEBI" id="CHEBI:29959"/>
        <dbReference type="ChEBI" id="CHEBI:33019"/>
        <dbReference type="ChEBI" id="CHEBI:57502"/>
        <dbReference type="ChEBI" id="CHEBI:58017"/>
        <dbReference type="EC" id="2.4.2.19"/>
    </reaction>
</comment>
<dbReference type="GO" id="GO:0009435">
    <property type="term" value="P:NAD+ biosynthetic process"/>
    <property type="evidence" value="ECO:0007669"/>
    <property type="project" value="UniProtKB-UniPathway"/>
</dbReference>
<dbReference type="RefSeq" id="WP_039766481.1">
    <property type="nucleotide sequence ID" value="NZ_CP034791.1"/>
</dbReference>
<dbReference type="KEGG" id="ccha:ELD05_07430"/>
<evidence type="ECO:0000256" key="4">
    <source>
        <dbReference type="ARBA" id="ARBA00011218"/>
    </source>
</evidence>
<dbReference type="InterPro" id="IPR027277">
    <property type="entry name" value="NadC/ModD"/>
</dbReference>
<evidence type="ECO:0000256" key="5">
    <source>
        <dbReference type="ARBA" id="ARBA00011944"/>
    </source>
</evidence>
<evidence type="ECO:0000259" key="14">
    <source>
        <dbReference type="Pfam" id="PF02749"/>
    </source>
</evidence>
<dbReference type="SUPFAM" id="SSF54675">
    <property type="entry name" value="Nicotinate/Quinolinate PRTase N-terminal domain-like"/>
    <property type="match status" value="1"/>
</dbReference>
<evidence type="ECO:0000313" key="16">
    <source>
        <dbReference type="Proteomes" id="UP000282930"/>
    </source>
</evidence>
<dbReference type="InterPro" id="IPR002638">
    <property type="entry name" value="Quinolinate_PRibosylTrfase_C"/>
</dbReference>
<dbReference type="GO" id="GO:0034213">
    <property type="term" value="P:quinolinate catabolic process"/>
    <property type="evidence" value="ECO:0007669"/>
    <property type="project" value="TreeGrafter"/>
</dbReference>
<evidence type="ECO:0000256" key="8">
    <source>
        <dbReference type="ARBA" id="ARBA00022679"/>
    </source>
</evidence>
<accession>A0A3T0D5Y5</accession>
<dbReference type="PIRSF" id="PIRSF006250">
    <property type="entry name" value="NadC_ModD"/>
    <property type="match status" value="1"/>
</dbReference>
<evidence type="ECO:0000256" key="2">
    <source>
        <dbReference type="ARBA" id="ARBA00004893"/>
    </source>
</evidence>
<keyword evidence="7 12" id="KW-0328">Glycosyltransferase</keyword>
<evidence type="ECO:0000256" key="3">
    <source>
        <dbReference type="ARBA" id="ARBA00009400"/>
    </source>
</evidence>
<dbReference type="InterPro" id="IPR004393">
    <property type="entry name" value="NadC"/>
</dbReference>
<evidence type="ECO:0000313" key="15">
    <source>
        <dbReference type="EMBL" id="AZT90491.1"/>
    </source>
</evidence>
<protein>
    <recommendedName>
        <fullName evidence="11">Probable nicotinate-nucleotide pyrophosphorylase [carboxylating]</fullName>
        <ecNumber evidence="5">2.4.2.19</ecNumber>
    </recommendedName>
    <alternativeName>
        <fullName evidence="9">Quinolinate phosphoribosyltransferase [decarboxylating]</fullName>
    </alternativeName>
</protein>
<name>A0A3T0D5Y5_9FIRM</name>
<keyword evidence="8 12" id="KW-0808">Transferase</keyword>
<dbReference type="InterPro" id="IPR022412">
    <property type="entry name" value="Quinolinate_PRibosylTrfase_N"/>
</dbReference>
<proteinExistence type="inferred from homology"/>
<evidence type="ECO:0000256" key="7">
    <source>
        <dbReference type="ARBA" id="ARBA00022676"/>
    </source>
</evidence>
<dbReference type="EC" id="2.4.2.19" evidence="5"/>
<dbReference type="Pfam" id="PF01729">
    <property type="entry name" value="QRPTase_C"/>
    <property type="match status" value="1"/>
</dbReference>
<dbReference type="InterPro" id="IPR036068">
    <property type="entry name" value="Nicotinate_pribotase-like_C"/>
</dbReference>
<dbReference type="InterPro" id="IPR037128">
    <property type="entry name" value="Quinolinate_PRibosylTase_N_sf"/>
</dbReference>
<dbReference type="FunFam" id="3.20.20.70:FF:000030">
    <property type="entry name" value="Nicotinate-nucleotide pyrophosphorylase, carboxylating"/>
    <property type="match status" value="1"/>
</dbReference>
<evidence type="ECO:0000256" key="9">
    <source>
        <dbReference type="ARBA" id="ARBA00033102"/>
    </source>
</evidence>
<evidence type="ECO:0000256" key="11">
    <source>
        <dbReference type="ARBA" id="ARBA00069173"/>
    </source>
</evidence>
<dbReference type="PANTHER" id="PTHR32179:SF3">
    <property type="entry name" value="NICOTINATE-NUCLEOTIDE PYROPHOSPHORYLASE [CARBOXYLATING]"/>
    <property type="match status" value="1"/>
</dbReference>
<dbReference type="Gene3D" id="3.90.1170.20">
    <property type="entry name" value="Quinolinate phosphoribosyl transferase, N-terminal domain"/>
    <property type="match status" value="1"/>
</dbReference>
<keyword evidence="6" id="KW-0662">Pyridine nucleotide biosynthesis</keyword>
<evidence type="ECO:0000259" key="13">
    <source>
        <dbReference type="Pfam" id="PF01729"/>
    </source>
</evidence>
<dbReference type="Gene3D" id="3.20.20.70">
    <property type="entry name" value="Aldolase class I"/>
    <property type="match status" value="1"/>
</dbReference>
<dbReference type="GO" id="GO:0004514">
    <property type="term" value="F:nicotinate-nucleotide diphosphorylase (carboxylating) activity"/>
    <property type="evidence" value="ECO:0007669"/>
    <property type="project" value="UniProtKB-EC"/>
</dbReference>
<dbReference type="EMBL" id="CP034791">
    <property type="protein sequence ID" value="AZT90491.1"/>
    <property type="molecule type" value="Genomic_DNA"/>
</dbReference>
<dbReference type="FunFam" id="3.90.1170.20:FF:000001">
    <property type="entry name" value="Nicotinate-nucleotide diphosphorylase (Carboxylating)"/>
    <property type="match status" value="1"/>
</dbReference>
<gene>
    <name evidence="15" type="primary">nadC</name>
    <name evidence="15" type="ORF">ELD05_07430</name>
</gene>
<comment type="subunit">
    <text evidence="4">Hexamer formed by 3 homodimers.</text>
</comment>
<comment type="similarity">
    <text evidence="3 12">Belongs to the NadC/ModD family.</text>
</comment>
<evidence type="ECO:0000256" key="10">
    <source>
        <dbReference type="ARBA" id="ARBA00047445"/>
    </source>
</evidence>
<dbReference type="Pfam" id="PF02749">
    <property type="entry name" value="QRPTase_N"/>
    <property type="match status" value="1"/>
</dbReference>
<comment type="pathway">
    <text evidence="2">Cofactor biosynthesis; NAD(+) biosynthesis; nicotinate D-ribonucleotide from quinolinate: step 1/1.</text>
</comment>
<dbReference type="AlphaFoldDB" id="A0A3T0D5Y5"/>
<dbReference type="PANTHER" id="PTHR32179">
    <property type="entry name" value="NICOTINATE-NUCLEOTIDE PYROPHOSPHORYLASE [CARBOXYLATING]"/>
    <property type="match status" value="1"/>
</dbReference>
<evidence type="ECO:0000256" key="12">
    <source>
        <dbReference type="PIRNR" id="PIRNR006250"/>
    </source>
</evidence>
<organism evidence="15 16">
    <name type="scientific">Caldicellulosiruptor changbaiensis</name>
    <dbReference type="NCBI Taxonomy" id="1222016"/>
    <lineage>
        <taxon>Bacteria</taxon>
        <taxon>Bacillati</taxon>
        <taxon>Bacillota</taxon>
        <taxon>Bacillota incertae sedis</taxon>
        <taxon>Caldicellulosiruptorales</taxon>
        <taxon>Caldicellulosiruptoraceae</taxon>
        <taxon>Caldicellulosiruptor</taxon>
    </lineage>
</organism>
<comment type="function">
    <text evidence="1">Involved in the catabolism of quinolinic acid (QA).</text>
</comment>